<dbReference type="OrthoDB" id="9783641at2"/>
<gene>
    <name evidence="7" type="ORF">EZ444_00180</name>
</gene>
<comment type="similarity">
    <text evidence="2">Belongs to the SusD family.</text>
</comment>
<evidence type="ECO:0000256" key="4">
    <source>
        <dbReference type="ARBA" id="ARBA00023136"/>
    </source>
</evidence>
<keyword evidence="3" id="KW-0732">Signal</keyword>
<evidence type="ECO:0000256" key="2">
    <source>
        <dbReference type="ARBA" id="ARBA00006275"/>
    </source>
</evidence>
<dbReference type="Proteomes" id="UP000291117">
    <property type="component" value="Unassembled WGS sequence"/>
</dbReference>
<comment type="caution">
    <text evidence="7">The sequence shown here is derived from an EMBL/GenBank/DDBJ whole genome shotgun (WGS) entry which is preliminary data.</text>
</comment>
<keyword evidence="5" id="KW-0998">Cell outer membrane</keyword>
<evidence type="ECO:0000259" key="6">
    <source>
        <dbReference type="Pfam" id="PF07980"/>
    </source>
</evidence>
<dbReference type="SUPFAM" id="SSF48452">
    <property type="entry name" value="TPR-like"/>
    <property type="match status" value="1"/>
</dbReference>
<dbReference type="EMBL" id="SJSM01000001">
    <property type="protein sequence ID" value="TCC99138.1"/>
    <property type="molecule type" value="Genomic_DNA"/>
</dbReference>
<accession>A0A4R0NG47</accession>
<protein>
    <submittedName>
        <fullName evidence="7">RagB/SusD family nutrient uptake outer membrane protein</fullName>
    </submittedName>
</protein>
<evidence type="ECO:0000313" key="8">
    <source>
        <dbReference type="Proteomes" id="UP000291117"/>
    </source>
</evidence>
<evidence type="ECO:0000256" key="5">
    <source>
        <dbReference type="ARBA" id="ARBA00023237"/>
    </source>
</evidence>
<organism evidence="7 8">
    <name type="scientific">Pedobacter hiemivivus</name>
    <dbReference type="NCBI Taxonomy" id="2530454"/>
    <lineage>
        <taxon>Bacteria</taxon>
        <taxon>Pseudomonadati</taxon>
        <taxon>Bacteroidota</taxon>
        <taxon>Sphingobacteriia</taxon>
        <taxon>Sphingobacteriales</taxon>
        <taxon>Sphingobacteriaceae</taxon>
        <taxon>Pedobacter</taxon>
    </lineage>
</organism>
<name>A0A4R0NG47_9SPHI</name>
<sequence length="554" mass="62001">MKRLFILILLPLVFSGCKKLDEKVLDEALNTELLTGPGTAQGVLVPVYARMSRLLDSYQDYFQLQEISTDEAIVPYRGGTDWYNGGVMIEMQQHNYTATHSSLATVFNNINQGTARAAIAIYTLNNLTDANKELYIAEARGMGAFYNSMLFELFGVCIYKDPASVVAGTGQSEVYRGQQAIDFLIKELDAVAPTLKNKSEVGAGRLTKGAVLGLKAKIFLNRAVYLNRYGATLNFETEDMNKVISYCTELIGSGNYALENSDYFKIFDINNHNHSEHIFAMNHSNDANNGNLITWFALARNQHGSLTNLQATGTDGGSITESFWNTWKDNKDDPRFSKVVIPQDGSVSSVADNKWGLNRGLLYGQQYGIVLNSTKSAFKRTANGELVIEKLFNTVKTGEAVNFSPEVDFDKFNGHSNGIRVSKNEYDPNSTNGSNYSRVDQPIIRLADIHLMRAEAYLRKGIRDLALADINAVRTARKHPRMMTDTELSLESLLRERGFELYWEMTRRTDLIRFGKYETGWTGNTNKSVDKRVFPIPQATVDANPSLMKQNQGY</sequence>
<evidence type="ECO:0000313" key="7">
    <source>
        <dbReference type="EMBL" id="TCC99138.1"/>
    </source>
</evidence>
<dbReference type="AlphaFoldDB" id="A0A4R0NG47"/>
<keyword evidence="8" id="KW-1185">Reference proteome</keyword>
<dbReference type="InterPro" id="IPR011990">
    <property type="entry name" value="TPR-like_helical_dom_sf"/>
</dbReference>
<dbReference type="Pfam" id="PF07980">
    <property type="entry name" value="SusD_RagB"/>
    <property type="match status" value="1"/>
</dbReference>
<dbReference type="GO" id="GO:0009279">
    <property type="term" value="C:cell outer membrane"/>
    <property type="evidence" value="ECO:0007669"/>
    <property type="project" value="UniProtKB-SubCell"/>
</dbReference>
<dbReference type="InterPro" id="IPR012944">
    <property type="entry name" value="SusD_RagB_dom"/>
</dbReference>
<dbReference type="RefSeq" id="WP_131606052.1">
    <property type="nucleotide sequence ID" value="NZ_SJSM01000001.1"/>
</dbReference>
<reference evidence="7 8" key="1">
    <citation type="submission" date="2019-02" db="EMBL/GenBank/DDBJ databases">
        <title>Pedobacter sp. RP-3-8 sp. nov., isolated from Arctic soil.</title>
        <authorList>
            <person name="Dahal R.H."/>
        </authorList>
    </citation>
    <scope>NUCLEOTIDE SEQUENCE [LARGE SCALE GENOMIC DNA]</scope>
    <source>
        <strain evidence="7 8">RP-3-8</strain>
    </source>
</reference>
<dbReference type="Gene3D" id="1.25.40.390">
    <property type="match status" value="1"/>
</dbReference>
<dbReference type="PROSITE" id="PS51257">
    <property type="entry name" value="PROKAR_LIPOPROTEIN"/>
    <property type="match status" value="1"/>
</dbReference>
<proteinExistence type="inferred from homology"/>
<evidence type="ECO:0000256" key="3">
    <source>
        <dbReference type="ARBA" id="ARBA00022729"/>
    </source>
</evidence>
<keyword evidence="4" id="KW-0472">Membrane</keyword>
<comment type="subcellular location">
    <subcellularLocation>
        <location evidence="1">Cell outer membrane</location>
    </subcellularLocation>
</comment>
<feature type="domain" description="RagB/SusD" evidence="6">
    <location>
        <begin position="326"/>
        <end position="528"/>
    </location>
</feature>
<evidence type="ECO:0000256" key="1">
    <source>
        <dbReference type="ARBA" id="ARBA00004442"/>
    </source>
</evidence>